<dbReference type="AlphaFoldDB" id="A0A2R8B0G3"/>
<evidence type="ECO:0000313" key="2">
    <source>
        <dbReference type="Proteomes" id="UP000244904"/>
    </source>
</evidence>
<name>A0A2R8B0G3_9RHOB</name>
<sequence length="34" mass="3579">MIEHQGAAHPTTIAALAAAAKALPFDDTRDFDDP</sequence>
<dbReference type="EMBL" id="OMOJ01000013">
    <property type="protein sequence ID" value="SPF81750.1"/>
    <property type="molecule type" value="Genomic_DNA"/>
</dbReference>
<accession>A0A2R8B0G3</accession>
<organism evidence="1 2">
    <name type="scientific">Pseudoprimorskyibacter insulae</name>
    <dbReference type="NCBI Taxonomy" id="1695997"/>
    <lineage>
        <taxon>Bacteria</taxon>
        <taxon>Pseudomonadati</taxon>
        <taxon>Pseudomonadota</taxon>
        <taxon>Alphaproteobacteria</taxon>
        <taxon>Rhodobacterales</taxon>
        <taxon>Paracoccaceae</taxon>
        <taxon>Pseudoprimorskyibacter</taxon>
    </lineage>
</organism>
<protein>
    <submittedName>
        <fullName evidence="1">Uncharacterized protein</fullName>
    </submittedName>
</protein>
<dbReference type="Proteomes" id="UP000244904">
    <property type="component" value="Unassembled WGS sequence"/>
</dbReference>
<proteinExistence type="predicted"/>
<evidence type="ECO:0000313" key="1">
    <source>
        <dbReference type="EMBL" id="SPF81750.1"/>
    </source>
</evidence>
<keyword evidence="2" id="KW-1185">Reference proteome</keyword>
<gene>
    <name evidence="1" type="ORF">PRI8871_03575</name>
</gene>
<reference evidence="2" key="1">
    <citation type="submission" date="2018-03" db="EMBL/GenBank/DDBJ databases">
        <authorList>
            <person name="Rodrigo-Torres L."/>
            <person name="Arahal R. D."/>
            <person name="Lucena T."/>
        </authorList>
    </citation>
    <scope>NUCLEOTIDE SEQUENCE [LARGE SCALE GENOMIC DNA]</scope>
    <source>
        <strain evidence="2">CECT 8871</strain>
    </source>
</reference>